<proteinExistence type="predicted"/>
<accession>A0A194XJ49</accession>
<evidence type="ECO:0000313" key="3">
    <source>
        <dbReference type="EMBL" id="KUJ20188.1"/>
    </source>
</evidence>
<evidence type="ECO:0000256" key="2">
    <source>
        <dbReference type="SAM" id="Phobius"/>
    </source>
</evidence>
<feature type="transmembrane region" description="Helical" evidence="2">
    <location>
        <begin position="12"/>
        <end position="34"/>
    </location>
</feature>
<keyword evidence="4" id="KW-1185">Reference proteome</keyword>
<dbReference type="OrthoDB" id="526941at2759"/>
<feature type="region of interest" description="Disordered" evidence="1">
    <location>
        <begin position="351"/>
        <end position="371"/>
    </location>
</feature>
<sequence>MADFASGVISNIRFLVPALLLILLCTLTVNFISLTSQHENVPNSSGNEFTTHAPALNSSSTQPQPLSAANQLHHPPDLLSSQRPLDEIDPPRPLTHQQLVNLATGGPRRKEIEPAKAKIPLITYVYTESPSSYANLKFFLQHGLYIDAHFIFVLNGKLDKKDDQNAGGKYDYETIWPKDIGNVRVLEREKGTCFELGTHAEILNMEGGSEQRGRTSLESGKLRKLESRDEAKKSKLMERYERFILLSSKAKGPFVPKWSKDCWSDVYLGKVNHKVKLVAATSTCASTNKPHIESLIWATDSDGLAALLDPEAMGECFKSEKDQEAAEIRTTVFLLEDMKYEVDVMSGDTKCGGKRREEGKQPYGNGTAMEKGSVHPFETMFVRSTGGSKEEDKLVESLSEAQGERKYSSFDVCAKKAELDIHSEPTRHQQEEE</sequence>
<keyword evidence="2" id="KW-1133">Transmembrane helix</keyword>
<dbReference type="EMBL" id="KQ947410">
    <property type="protein sequence ID" value="KUJ20188.1"/>
    <property type="molecule type" value="Genomic_DNA"/>
</dbReference>
<dbReference type="AlphaFoldDB" id="A0A194XJ49"/>
<feature type="region of interest" description="Disordered" evidence="1">
    <location>
        <begin position="40"/>
        <end position="93"/>
    </location>
</feature>
<keyword evidence="2" id="KW-0812">Transmembrane</keyword>
<protein>
    <submittedName>
        <fullName evidence="3">Uncharacterized protein</fullName>
    </submittedName>
</protein>
<evidence type="ECO:0000313" key="4">
    <source>
        <dbReference type="Proteomes" id="UP000070700"/>
    </source>
</evidence>
<dbReference type="KEGG" id="psco:LY89DRAFT_780023"/>
<gene>
    <name evidence="3" type="ORF">LY89DRAFT_780023</name>
</gene>
<organism evidence="3 4">
    <name type="scientific">Mollisia scopiformis</name>
    <name type="common">Conifer needle endophyte fungus</name>
    <name type="synonym">Phialocephala scopiformis</name>
    <dbReference type="NCBI Taxonomy" id="149040"/>
    <lineage>
        <taxon>Eukaryota</taxon>
        <taxon>Fungi</taxon>
        <taxon>Dikarya</taxon>
        <taxon>Ascomycota</taxon>
        <taxon>Pezizomycotina</taxon>
        <taxon>Leotiomycetes</taxon>
        <taxon>Helotiales</taxon>
        <taxon>Mollisiaceae</taxon>
        <taxon>Mollisia</taxon>
    </lineage>
</organism>
<evidence type="ECO:0000256" key="1">
    <source>
        <dbReference type="SAM" id="MobiDB-lite"/>
    </source>
</evidence>
<dbReference type="GeneID" id="28832077"/>
<feature type="compositionally biased region" description="Polar residues" evidence="1">
    <location>
        <begin position="40"/>
        <end position="70"/>
    </location>
</feature>
<dbReference type="InParanoid" id="A0A194XJ49"/>
<name>A0A194XJ49_MOLSC</name>
<dbReference type="RefSeq" id="XP_018074543.1">
    <property type="nucleotide sequence ID" value="XM_018222351.1"/>
</dbReference>
<dbReference type="STRING" id="149040.A0A194XJ49"/>
<reference evidence="3 4" key="1">
    <citation type="submission" date="2015-10" db="EMBL/GenBank/DDBJ databases">
        <title>Full genome of DAOMC 229536 Phialocephala scopiformis, a fungal endophyte of spruce producing the potent anti-insectan compound rugulosin.</title>
        <authorList>
            <consortium name="DOE Joint Genome Institute"/>
            <person name="Walker A.K."/>
            <person name="Frasz S.L."/>
            <person name="Seifert K.A."/>
            <person name="Miller J.D."/>
            <person name="Mondo S.J."/>
            <person name="Labutti K."/>
            <person name="Lipzen A."/>
            <person name="Dockter R."/>
            <person name="Kennedy M."/>
            <person name="Grigoriev I.V."/>
            <person name="Spatafora J.W."/>
        </authorList>
    </citation>
    <scope>NUCLEOTIDE SEQUENCE [LARGE SCALE GENOMIC DNA]</scope>
    <source>
        <strain evidence="3 4">CBS 120377</strain>
    </source>
</reference>
<keyword evidence="2" id="KW-0472">Membrane</keyword>
<dbReference type="Proteomes" id="UP000070700">
    <property type="component" value="Unassembled WGS sequence"/>
</dbReference>